<feature type="chain" id="PRO_5025574540" description="Cell wall protein PhiA" evidence="1">
    <location>
        <begin position="19"/>
        <end position="197"/>
    </location>
</feature>
<dbReference type="Proteomes" id="UP000799423">
    <property type="component" value="Unassembled WGS sequence"/>
</dbReference>
<protein>
    <recommendedName>
        <fullName evidence="4">Cell wall protein PhiA</fullName>
    </recommendedName>
</protein>
<proteinExistence type="predicted"/>
<dbReference type="AlphaFoldDB" id="A0A6A7B296"/>
<evidence type="ECO:0000256" key="1">
    <source>
        <dbReference type="SAM" id="SignalP"/>
    </source>
</evidence>
<accession>A0A6A7B296</accession>
<gene>
    <name evidence="2" type="ORF">T440DRAFT_469495</name>
</gene>
<evidence type="ECO:0008006" key="4">
    <source>
        <dbReference type="Google" id="ProtNLM"/>
    </source>
</evidence>
<evidence type="ECO:0000313" key="2">
    <source>
        <dbReference type="EMBL" id="KAF2849403.1"/>
    </source>
</evidence>
<dbReference type="OrthoDB" id="4093325at2759"/>
<reference evidence="2" key="1">
    <citation type="submission" date="2020-01" db="EMBL/GenBank/DDBJ databases">
        <authorList>
            <consortium name="DOE Joint Genome Institute"/>
            <person name="Haridas S."/>
            <person name="Albert R."/>
            <person name="Binder M."/>
            <person name="Bloem J."/>
            <person name="Labutti K."/>
            <person name="Salamov A."/>
            <person name="Andreopoulos B."/>
            <person name="Baker S.E."/>
            <person name="Barry K."/>
            <person name="Bills G."/>
            <person name="Bluhm B.H."/>
            <person name="Cannon C."/>
            <person name="Castanera R."/>
            <person name="Culley D.E."/>
            <person name="Daum C."/>
            <person name="Ezra D."/>
            <person name="Gonzalez J.B."/>
            <person name="Henrissat B."/>
            <person name="Kuo A."/>
            <person name="Liang C."/>
            <person name="Lipzen A."/>
            <person name="Lutzoni F."/>
            <person name="Magnuson J."/>
            <person name="Mondo S."/>
            <person name="Nolan M."/>
            <person name="Ohm R."/>
            <person name="Pangilinan J."/>
            <person name="Park H.-J."/>
            <person name="Ramirez L."/>
            <person name="Alfaro M."/>
            <person name="Sun H."/>
            <person name="Tritt A."/>
            <person name="Yoshinaga Y."/>
            <person name="Zwiers L.-H."/>
            <person name="Turgeon B.G."/>
            <person name="Goodwin S.B."/>
            <person name="Spatafora J.W."/>
            <person name="Crous P.W."/>
            <person name="Grigoriev I.V."/>
        </authorList>
    </citation>
    <scope>NUCLEOTIDE SEQUENCE</scope>
    <source>
        <strain evidence="2">IPT5</strain>
    </source>
</reference>
<sequence>MKFTTASMLAATAAIVSASPCRPSTTDSQIKDGDPFTILTIRSGSDLQYGSFQAANGGLLINTPQQNASCATDANYATFQLNNGSLYLYTDNPPQQIFVDRSGMGQGVVQYTTGVQGIGKNGERGPFAIDEENHLVFRGPGIQGDFGFQACPNARPGGYSVWLDGNTNPAGNSGCLGIAARPIKADKPNKCSYTQGL</sequence>
<name>A0A6A7B296_9PLEO</name>
<feature type="signal peptide" evidence="1">
    <location>
        <begin position="1"/>
        <end position="18"/>
    </location>
</feature>
<keyword evidence="3" id="KW-1185">Reference proteome</keyword>
<organism evidence="2 3">
    <name type="scientific">Plenodomus tracheiphilus IPT5</name>
    <dbReference type="NCBI Taxonomy" id="1408161"/>
    <lineage>
        <taxon>Eukaryota</taxon>
        <taxon>Fungi</taxon>
        <taxon>Dikarya</taxon>
        <taxon>Ascomycota</taxon>
        <taxon>Pezizomycotina</taxon>
        <taxon>Dothideomycetes</taxon>
        <taxon>Pleosporomycetidae</taxon>
        <taxon>Pleosporales</taxon>
        <taxon>Pleosporineae</taxon>
        <taxon>Leptosphaeriaceae</taxon>
        <taxon>Plenodomus</taxon>
    </lineage>
</organism>
<evidence type="ECO:0000313" key="3">
    <source>
        <dbReference type="Proteomes" id="UP000799423"/>
    </source>
</evidence>
<keyword evidence="1" id="KW-0732">Signal</keyword>
<dbReference type="EMBL" id="MU006312">
    <property type="protein sequence ID" value="KAF2849403.1"/>
    <property type="molecule type" value="Genomic_DNA"/>
</dbReference>